<dbReference type="EMBL" id="BAAANN010000042">
    <property type="protein sequence ID" value="GAA1985534.1"/>
    <property type="molecule type" value="Genomic_DNA"/>
</dbReference>
<gene>
    <name evidence="1" type="ORF">GCM10009754_73950</name>
</gene>
<keyword evidence="2" id="KW-1185">Reference proteome</keyword>
<dbReference type="RefSeq" id="WP_344429696.1">
    <property type="nucleotide sequence ID" value="NZ_BAAANN010000042.1"/>
</dbReference>
<accession>A0ABN2SEV9</accession>
<organism evidence="1 2">
    <name type="scientific">Amycolatopsis minnesotensis</name>
    <dbReference type="NCBI Taxonomy" id="337894"/>
    <lineage>
        <taxon>Bacteria</taxon>
        <taxon>Bacillati</taxon>
        <taxon>Actinomycetota</taxon>
        <taxon>Actinomycetes</taxon>
        <taxon>Pseudonocardiales</taxon>
        <taxon>Pseudonocardiaceae</taxon>
        <taxon>Amycolatopsis</taxon>
    </lineage>
</organism>
<evidence type="ECO:0000313" key="1">
    <source>
        <dbReference type="EMBL" id="GAA1985534.1"/>
    </source>
</evidence>
<sequence>MALSPDQQSAVFAGVNDIREDLSVPFRERGKSGGRVLRDLIPLSEPIQSKVVPENSFSAAELLQWIDLNASQTNTAIGQLIEQVKKLAEEVAKLKEPK</sequence>
<protein>
    <submittedName>
        <fullName evidence="1">Uncharacterized protein</fullName>
    </submittedName>
</protein>
<proteinExistence type="predicted"/>
<comment type="caution">
    <text evidence="1">The sequence shown here is derived from an EMBL/GenBank/DDBJ whole genome shotgun (WGS) entry which is preliminary data.</text>
</comment>
<dbReference type="Proteomes" id="UP001501116">
    <property type="component" value="Unassembled WGS sequence"/>
</dbReference>
<name>A0ABN2SEV9_9PSEU</name>
<evidence type="ECO:0000313" key="2">
    <source>
        <dbReference type="Proteomes" id="UP001501116"/>
    </source>
</evidence>
<reference evidence="1 2" key="1">
    <citation type="journal article" date="2019" name="Int. J. Syst. Evol. Microbiol.">
        <title>The Global Catalogue of Microorganisms (GCM) 10K type strain sequencing project: providing services to taxonomists for standard genome sequencing and annotation.</title>
        <authorList>
            <consortium name="The Broad Institute Genomics Platform"/>
            <consortium name="The Broad Institute Genome Sequencing Center for Infectious Disease"/>
            <person name="Wu L."/>
            <person name="Ma J."/>
        </authorList>
    </citation>
    <scope>NUCLEOTIDE SEQUENCE [LARGE SCALE GENOMIC DNA]</scope>
    <source>
        <strain evidence="1 2">JCM 14545</strain>
    </source>
</reference>